<feature type="transmembrane region" description="Helical" evidence="6">
    <location>
        <begin position="79"/>
        <end position="102"/>
    </location>
</feature>
<name>A0ABS4X1D9_9MICO</name>
<evidence type="ECO:0000256" key="4">
    <source>
        <dbReference type="ARBA" id="ARBA00023136"/>
    </source>
</evidence>
<evidence type="ECO:0000256" key="2">
    <source>
        <dbReference type="ARBA" id="ARBA00022692"/>
    </source>
</evidence>
<protein>
    <submittedName>
        <fullName evidence="9">ABC transport system ATP-binding protein</fullName>
    </submittedName>
</protein>
<feature type="transmembrane region" description="Helical" evidence="6">
    <location>
        <begin position="155"/>
        <end position="173"/>
    </location>
</feature>
<keyword evidence="9" id="KW-0067">ATP-binding</keyword>
<dbReference type="PROSITE" id="PS50929">
    <property type="entry name" value="ABC_TM1F"/>
    <property type="match status" value="1"/>
</dbReference>
<dbReference type="InterPro" id="IPR027417">
    <property type="entry name" value="P-loop_NTPase"/>
</dbReference>
<keyword evidence="10" id="KW-1185">Reference proteome</keyword>
<dbReference type="Pfam" id="PF00005">
    <property type="entry name" value="ABC_tran"/>
    <property type="match status" value="1"/>
</dbReference>
<feature type="region of interest" description="Disordered" evidence="5">
    <location>
        <begin position="358"/>
        <end position="377"/>
    </location>
</feature>
<reference evidence="9 10" key="1">
    <citation type="submission" date="2021-03" db="EMBL/GenBank/DDBJ databases">
        <title>Sequencing the genomes of 1000 actinobacteria strains.</title>
        <authorList>
            <person name="Klenk H.-P."/>
        </authorList>
    </citation>
    <scope>NUCLEOTIDE SEQUENCE [LARGE SCALE GENOMIC DNA]</scope>
    <source>
        <strain evidence="9 10">DSM 14566</strain>
    </source>
</reference>
<accession>A0ABS4X1D9</accession>
<keyword evidence="2 6" id="KW-0812">Transmembrane</keyword>
<evidence type="ECO:0000256" key="3">
    <source>
        <dbReference type="ARBA" id="ARBA00022989"/>
    </source>
</evidence>
<evidence type="ECO:0000313" key="10">
    <source>
        <dbReference type="Proteomes" id="UP001519290"/>
    </source>
</evidence>
<feature type="region of interest" description="Disordered" evidence="5">
    <location>
        <begin position="1"/>
        <end position="25"/>
    </location>
</feature>
<evidence type="ECO:0000259" key="8">
    <source>
        <dbReference type="PROSITE" id="PS50929"/>
    </source>
</evidence>
<dbReference type="RefSeq" id="WP_342592153.1">
    <property type="nucleotide sequence ID" value="NZ_BAAAJW010000003.1"/>
</dbReference>
<gene>
    <name evidence="9" type="ORF">JOF43_002239</name>
</gene>
<dbReference type="PANTHER" id="PTHR43394:SF1">
    <property type="entry name" value="ATP-BINDING CASSETTE SUB-FAMILY B MEMBER 10, MITOCHONDRIAL"/>
    <property type="match status" value="1"/>
</dbReference>
<feature type="domain" description="ABC transporter" evidence="7">
    <location>
        <begin position="349"/>
        <end position="600"/>
    </location>
</feature>
<feature type="transmembrane region" description="Helical" evidence="6">
    <location>
        <begin position="267"/>
        <end position="288"/>
    </location>
</feature>
<evidence type="ECO:0000259" key="7">
    <source>
        <dbReference type="PROSITE" id="PS50893"/>
    </source>
</evidence>
<dbReference type="Proteomes" id="UP001519290">
    <property type="component" value="Unassembled WGS sequence"/>
</dbReference>
<organism evidence="9 10">
    <name type="scientific">Brachybacterium sacelli</name>
    <dbReference type="NCBI Taxonomy" id="173364"/>
    <lineage>
        <taxon>Bacteria</taxon>
        <taxon>Bacillati</taxon>
        <taxon>Actinomycetota</taxon>
        <taxon>Actinomycetes</taxon>
        <taxon>Micrococcales</taxon>
        <taxon>Dermabacteraceae</taxon>
        <taxon>Brachybacterium</taxon>
    </lineage>
</organism>
<feature type="transmembrane region" description="Helical" evidence="6">
    <location>
        <begin position="179"/>
        <end position="199"/>
    </location>
</feature>
<dbReference type="GO" id="GO:0005524">
    <property type="term" value="F:ATP binding"/>
    <property type="evidence" value="ECO:0007669"/>
    <property type="project" value="UniProtKB-KW"/>
</dbReference>
<proteinExistence type="predicted"/>
<feature type="domain" description="ABC transmembrane type-1" evidence="8">
    <location>
        <begin position="43"/>
        <end position="316"/>
    </location>
</feature>
<keyword evidence="3 6" id="KW-1133">Transmembrane helix</keyword>
<dbReference type="InterPro" id="IPR039421">
    <property type="entry name" value="Type_1_exporter"/>
</dbReference>
<evidence type="ECO:0000256" key="1">
    <source>
        <dbReference type="ARBA" id="ARBA00004651"/>
    </source>
</evidence>
<dbReference type="InterPro" id="IPR036640">
    <property type="entry name" value="ABC1_TM_sf"/>
</dbReference>
<dbReference type="EMBL" id="JAGIOD010000001">
    <property type="protein sequence ID" value="MBP2382282.1"/>
    <property type="molecule type" value="Genomic_DNA"/>
</dbReference>
<dbReference type="Gene3D" id="3.40.50.300">
    <property type="entry name" value="P-loop containing nucleotide triphosphate hydrolases"/>
    <property type="match status" value="1"/>
</dbReference>
<dbReference type="Pfam" id="PF00664">
    <property type="entry name" value="ABC_membrane"/>
    <property type="match status" value="1"/>
</dbReference>
<feature type="transmembrane region" description="Helical" evidence="6">
    <location>
        <begin position="41"/>
        <end position="67"/>
    </location>
</feature>
<comment type="caution">
    <text evidence="9">The sequence shown here is derived from an EMBL/GenBank/DDBJ whole genome shotgun (WGS) entry which is preliminary data.</text>
</comment>
<sequence length="600" mass="63228">MSDTSTLVEPSTAADPASESRTPAARRPGVLASVVRNHPRMLAVVLPLAAVSEAAEMVMPILLGMVIDRGIVAGDLAVTLIGAAVLIGVRLIGMLLWIYTFVESQKACMYERHRLRVGLTGAVLDPRSRLVRRPAGEVLSIATSDADKASDVLDMLPWLFPSGLVILGATGWMALQDVWLGAAMLAGIVVMVLVVRVITPTLSRRYDAQQSEAAEAAATATDLVHGLRVLQGLGVQSRARAHYRRRSRVALEAALVNARYSGISSGLTTLVTGAMLAAVVLIATLRGLQGELGIGALIAVVGVARQVMGSLQGLSNIPVWWASMSTSARRVRDLFTDLGRDVDDPGLTLDALSVARDDRGDGAGAPQQRRGGAGGLHLPEYGLSVPDGSFVAVACSDVRDGEAIIDAVSGHHDAGALVGTTAISPVERAGLRSDLLVEPHVVDLFDGTLREQLATRAPDGTATDGSDDAWADAALRAAGAEDMLRILPEGYDSRILDRGSNLSGGQRQRIALARAVAADTPVMVLQDPTTAVDAVTEQAIAEALVAARRRTDRATLVVTRSPALLRAADRVVHLRDGGIAAEGGHLDLMEHDDYREMVQR</sequence>
<dbReference type="Gene3D" id="1.20.1560.10">
    <property type="entry name" value="ABC transporter type 1, transmembrane domain"/>
    <property type="match status" value="1"/>
</dbReference>
<dbReference type="InterPro" id="IPR017871">
    <property type="entry name" value="ABC_transporter-like_CS"/>
</dbReference>
<dbReference type="InterPro" id="IPR003439">
    <property type="entry name" value="ABC_transporter-like_ATP-bd"/>
</dbReference>
<dbReference type="SUPFAM" id="SSF90123">
    <property type="entry name" value="ABC transporter transmembrane region"/>
    <property type="match status" value="1"/>
</dbReference>
<dbReference type="CDD" id="cd07346">
    <property type="entry name" value="ABC_6TM_exporters"/>
    <property type="match status" value="1"/>
</dbReference>
<dbReference type="PANTHER" id="PTHR43394">
    <property type="entry name" value="ATP-DEPENDENT PERMEASE MDL1, MITOCHONDRIAL"/>
    <property type="match status" value="1"/>
</dbReference>
<dbReference type="InterPro" id="IPR011527">
    <property type="entry name" value="ABC1_TM_dom"/>
</dbReference>
<dbReference type="PROSITE" id="PS00211">
    <property type="entry name" value="ABC_TRANSPORTER_1"/>
    <property type="match status" value="1"/>
</dbReference>
<keyword evidence="9" id="KW-0547">Nucleotide-binding</keyword>
<dbReference type="SUPFAM" id="SSF52540">
    <property type="entry name" value="P-loop containing nucleoside triphosphate hydrolases"/>
    <property type="match status" value="1"/>
</dbReference>
<comment type="subcellular location">
    <subcellularLocation>
        <location evidence="1">Cell membrane</location>
        <topology evidence="1">Multi-pass membrane protein</topology>
    </subcellularLocation>
</comment>
<evidence type="ECO:0000313" key="9">
    <source>
        <dbReference type="EMBL" id="MBP2382282.1"/>
    </source>
</evidence>
<keyword evidence="4 6" id="KW-0472">Membrane</keyword>
<evidence type="ECO:0000256" key="6">
    <source>
        <dbReference type="SAM" id="Phobius"/>
    </source>
</evidence>
<dbReference type="PROSITE" id="PS50893">
    <property type="entry name" value="ABC_TRANSPORTER_2"/>
    <property type="match status" value="1"/>
</dbReference>
<evidence type="ECO:0000256" key="5">
    <source>
        <dbReference type="SAM" id="MobiDB-lite"/>
    </source>
</evidence>